<dbReference type="GO" id="GO:0046677">
    <property type="term" value="P:response to antibiotic"/>
    <property type="evidence" value="ECO:0007669"/>
    <property type="project" value="UniProtKB-KW"/>
</dbReference>
<comment type="similarity">
    <text evidence="2">Belongs to the ABC transporter superfamily.</text>
</comment>
<dbReference type="EMBL" id="VMNW02000034">
    <property type="protein sequence ID" value="KAA9158630.1"/>
    <property type="molecule type" value="Genomic_DNA"/>
</dbReference>
<name>A0A5N0UYX6_9PSEU</name>
<dbReference type="InterPro" id="IPR003439">
    <property type="entry name" value="ABC_transporter-like_ATP-bd"/>
</dbReference>
<keyword evidence="6" id="KW-0046">Antibiotic resistance</keyword>
<dbReference type="Proteomes" id="UP000319769">
    <property type="component" value="Unassembled WGS sequence"/>
</dbReference>
<accession>A0A5N0UYX6</accession>
<protein>
    <submittedName>
        <fullName evidence="8">ABC transporter ATP-binding protein</fullName>
    </submittedName>
</protein>
<dbReference type="PANTHER" id="PTHR42711">
    <property type="entry name" value="ABC TRANSPORTER ATP-BINDING PROTEIN"/>
    <property type="match status" value="1"/>
</dbReference>
<dbReference type="Gene3D" id="3.40.50.300">
    <property type="entry name" value="P-loop containing nucleotide triphosphate hydrolases"/>
    <property type="match status" value="1"/>
</dbReference>
<proteinExistence type="inferred from homology"/>
<dbReference type="PANTHER" id="PTHR42711:SF5">
    <property type="entry name" value="ABC TRANSPORTER ATP-BINDING PROTEIN NATA"/>
    <property type="match status" value="1"/>
</dbReference>
<evidence type="ECO:0000256" key="1">
    <source>
        <dbReference type="ARBA" id="ARBA00004202"/>
    </source>
</evidence>
<evidence type="ECO:0000259" key="7">
    <source>
        <dbReference type="PROSITE" id="PS50893"/>
    </source>
</evidence>
<dbReference type="SMART" id="SM00382">
    <property type="entry name" value="AAA"/>
    <property type="match status" value="1"/>
</dbReference>
<dbReference type="SUPFAM" id="SSF52540">
    <property type="entry name" value="P-loop containing nucleoside triphosphate hydrolases"/>
    <property type="match status" value="1"/>
</dbReference>
<evidence type="ECO:0000256" key="4">
    <source>
        <dbReference type="ARBA" id="ARBA00022741"/>
    </source>
</evidence>
<dbReference type="GO" id="GO:0005524">
    <property type="term" value="F:ATP binding"/>
    <property type="evidence" value="ECO:0007669"/>
    <property type="project" value="UniProtKB-KW"/>
</dbReference>
<dbReference type="GO" id="GO:0005886">
    <property type="term" value="C:plasma membrane"/>
    <property type="evidence" value="ECO:0007669"/>
    <property type="project" value="UniProtKB-SubCell"/>
</dbReference>
<feature type="domain" description="ABC transporter" evidence="7">
    <location>
        <begin position="2"/>
        <end position="225"/>
    </location>
</feature>
<dbReference type="GO" id="GO:0016887">
    <property type="term" value="F:ATP hydrolysis activity"/>
    <property type="evidence" value="ECO:0007669"/>
    <property type="project" value="InterPro"/>
</dbReference>
<evidence type="ECO:0000256" key="5">
    <source>
        <dbReference type="ARBA" id="ARBA00022840"/>
    </source>
</evidence>
<evidence type="ECO:0000313" key="9">
    <source>
        <dbReference type="Proteomes" id="UP000319769"/>
    </source>
</evidence>
<dbReference type="InterPro" id="IPR027417">
    <property type="entry name" value="P-loop_NTPase"/>
</dbReference>
<evidence type="ECO:0000256" key="2">
    <source>
        <dbReference type="ARBA" id="ARBA00005417"/>
    </source>
</evidence>
<sequence>MLQVEGLRKRYGGRLALDGFDLTVEPGEIAGLIGHNGAGKTTFVEVVTGLVRPDSGLVLVGGRSAGRAARAKIGYAPQELALYPSLTVRENMRLFAALAGAGKRAITDLAAQLQLSDCLDTPTGLLSGGQRRRTQAATAMIGDPPLLLLDEPTAGADPQTRGALLDAVRARAEAGAAVVYTTHYLPELVDLDATLAVARAGRVVARGTRHELTRDLPGELRVAFDGPRELPAPLRERARTVDGEFRITTADAPADLGSLLAAGLMPVTVDVRRPDLDDLYRSLETVDA</sequence>
<keyword evidence="3" id="KW-0813">Transport</keyword>
<gene>
    <name evidence="8" type="ORF">FPZ12_022375</name>
</gene>
<evidence type="ECO:0000256" key="3">
    <source>
        <dbReference type="ARBA" id="ARBA00022448"/>
    </source>
</evidence>
<reference evidence="8" key="1">
    <citation type="submission" date="2019-09" db="EMBL/GenBank/DDBJ databases">
        <authorList>
            <person name="Teo W.F.A."/>
            <person name="Duangmal K."/>
        </authorList>
    </citation>
    <scope>NUCLEOTIDE SEQUENCE [LARGE SCALE GENOMIC DNA]</scope>
    <source>
        <strain evidence="8">K81G1</strain>
    </source>
</reference>
<dbReference type="PROSITE" id="PS50893">
    <property type="entry name" value="ABC_TRANSPORTER_2"/>
    <property type="match status" value="1"/>
</dbReference>
<keyword evidence="9" id="KW-1185">Reference proteome</keyword>
<dbReference type="OrthoDB" id="9804819at2"/>
<dbReference type="InterPro" id="IPR003593">
    <property type="entry name" value="AAA+_ATPase"/>
</dbReference>
<comment type="caution">
    <text evidence="8">The sequence shown here is derived from an EMBL/GenBank/DDBJ whole genome shotgun (WGS) entry which is preliminary data.</text>
</comment>
<organism evidence="8 9">
    <name type="scientific">Amycolatopsis acidicola</name>
    <dbReference type="NCBI Taxonomy" id="2596893"/>
    <lineage>
        <taxon>Bacteria</taxon>
        <taxon>Bacillati</taxon>
        <taxon>Actinomycetota</taxon>
        <taxon>Actinomycetes</taxon>
        <taxon>Pseudonocardiales</taxon>
        <taxon>Pseudonocardiaceae</taxon>
        <taxon>Amycolatopsis</taxon>
    </lineage>
</organism>
<evidence type="ECO:0000313" key="8">
    <source>
        <dbReference type="EMBL" id="KAA9158630.1"/>
    </source>
</evidence>
<evidence type="ECO:0000256" key="6">
    <source>
        <dbReference type="ARBA" id="ARBA00023251"/>
    </source>
</evidence>
<dbReference type="InterPro" id="IPR050763">
    <property type="entry name" value="ABC_transporter_ATP-binding"/>
</dbReference>
<dbReference type="Pfam" id="PF00005">
    <property type="entry name" value="ABC_tran"/>
    <property type="match status" value="1"/>
</dbReference>
<dbReference type="AlphaFoldDB" id="A0A5N0UYX6"/>
<keyword evidence="4" id="KW-0547">Nucleotide-binding</keyword>
<keyword evidence="5 8" id="KW-0067">ATP-binding</keyword>
<comment type="subcellular location">
    <subcellularLocation>
        <location evidence="1">Cell membrane</location>
        <topology evidence="1">Peripheral membrane protein</topology>
    </subcellularLocation>
</comment>